<protein>
    <submittedName>
        <fullName evidence="2">Uncharacterized protein</fullName>
    </submittedName>
</protein>
<dbReference type="AlphaFoldDB" id="Q5VP72"/>
<sequence length="200" mass="21408">MEATTRWVPQNSWISLPKSHGIKFPQLPSATPLSSFSSLSLLTRCGSLVAHPLSSAAAPPSSPSPAAAIASVIALPSSRRCHLPPPSASRVPPPLSPATEAAATSASTSLLFILSRSQHRHLPSLPPQQPPLTPSSLSLRTARDGVRGERRRSGGRRQPGQAASRTHGHGGRRRPWQAAASFLSFFLIICYSSEMYNFFF</sequence>
<organism evidence="2">
    <name type="scientific">Oryza sativa subsp. japonica</name>
    <name type="common">Rice</name>
    <dbReference type="NCBI Taxonomy" id="39947"/>
    <lineage>
        <taxon>Eukaryota</taxon>
        <taxon>Viridiplantae</taxon>
        <taxon>Streptophyta</taxon>
        <taxon>Embryophyta</taxon>
        <taxon>Tracheophyta</taxon>
        <taxon>Spermatophyta</taxon>
        <taxon>Magnoliopsida</taxon>
        <taxon>Liliopsida</taxon>
        <taxon>Poales</taxon>
        <taxon>Poaceae</taxon>
        <taxon>BOP clade</taxon>
        <taxon>Oryzoideae</taxon>
        <taxon>Oryzeae</taxon>
        <taxon>Oryzinae</taxon>
        <taxon>Oryza</taxon>
        <taxon>Oryza sativa</taxon>
    </lineage>
</organism>
<feature type="region of interest" description="Disordered" evidence="1">
    <location>
        <begin position="121"/>
        <end position="173"/>
    </location>
</feature>
<reference evidence="2" key="1">
    <citation type="journal article" date="2002" name="Nature">
        <title>The genome sequence and structure of rice chromosome 1.</title>
        <authorList>
            <person name="Sasaki T."/>
            <person name="Matsumoto T."/>
            <person name="Yamamoto K."/>
            <person name="Sakata K."/>
            <person name="Baba T."/>
            <person name="Katayose Y."/>
            <person name="Wu J."/>
            <person name="Niimura Y."/>
            <person name="Cheng Z."/>
            <person name="Nagamura Y."/>
            <person name="Antonio B.A."/>
            <person name="Kanamori H."/>
            <person name="Hosokawa S."/>
            <person name="Masukawa M."/>
            <person name="Arikawa K."/>
            <person name="Chiden Y."/>
            <person name="Hayashi M."/>
            <person name="Okamoto M."/>
            <person name="Ando T."/>
            <person name="Aoki H."/>
            <person name="Arita K."/>
            <person name="Hamada M."/>
            <person name="Harada C."/>
            <person name="Hijishita S."/>
            <person name="Honda M."/>
            <person name="Ichikawa Y."/>
            <person name="Idonuma A."/>
            <person name="Iijima M."/>
            <person name="Ikeda M."/>
            <person name="Ikeno M."/>
            <person name="Itoh S."/>
            <person name="Itoh T."/>
            <person name="Itoh Y."/>
            <person name="Itoh Y."/>
            <person name="Iwabuchi A."/>
            <person name="Kamiya K."/>
            <person name="Karasawa W."/>
            <person name="Katagiri S."/>
            <person name="Kikuta A."/>
            <person name="Kobayashi N."/>
            <person name="Kono I."/>
            <person name="Machita K."/>
            <person name="Maehara T."/>
            <person name="Mizuno H."/>
            <person name="Mizubayashi T."/>
            <person name="Mukai Y."/>
            <person name="Nagasaki H."/>
            <person name="Nakashima M."/>
            <person name="Nakama Y."/>
            <person name="Nakamichi Y."/>
            <person name="Nakamura M."/>
            <person name="Namiki N."/>
            <person name="Negishi M."/>
            <person name="Ohta I."/>
            <person name="Ono N."/>
            <person name="Saji S."/>
            <person name="Sakai K."/>
            <person name="Shibata M."/>
            <person name="Shimokawa T."/>
            <person name="Shomura A."/>
            <person name="Song J."/>
            <person name="Takazaki Y."/>
            <person name="Terasawa K."/>
            <person name="Tsuji K."/>
            <person name="Waki K."/>
            <person name="Yamagata H."/>
            <person name="Yamane H."/>
            <person name="Yoshiki S."/>
            <person name="Yoshihara R."/>
            <person name="Yukawa K."/>
            <person name="Zhong H."/>
            <person name="Iwama H."/>
            <person name="Endo T."/>
            <person name="Ito H."/>
            <person name="Hahn J.H."/>
            <person name="Kim H.I."/>
            <person name="Eun M.Y."/>
            <person name="Yano M."/>
            <person name="Jiang J."/>
            <person name="Gojobori T."/>
        </authorList>
    </citation>
    <scope>NUCLEOTIDE SEQUENCE [LARGE SCALE GENOMIC DNA]</scope>
</reference>
<proteinExistence type="predicted"/>
<feature type="compositionally biased region" description="Pro residues" evidence="1">
    <location>
        <begin position="83"/>
        <end position="96"/>
    </location>
</feature>
<dbReference type="EMBL" id="AP003725">
    <property type="protein sequence ID" value="BAD68755.1"/>
    <property type="molecule type" value="Genomic_DNA"/>
</dbReference>
<gene>
    <name evidence="2" type="primary">P0510C12.33</name>
</gene>
<evidence type="ECO:0000313" key="2">
    <source>
        <dbReference type="EMBL" id="BAD68755.1"/>
    </source>
</evidence>
<feature type="region of interest" description="Disordered" evidence="1">
    <location>
        <begin position="81"/>
        <end position="100"/>
    </location>
</feature>
<feature type="compositionally biased region" description="Basic and acidic residues" evidence="1">
    <location>
        <begin position="141"/>
        <end position="152"/>
    </location>
</feature>
<feature type="compositionally biased region" description="Pro residues" evidence="1">
    <location>
        <begin position="124"/>
        <end position="133"/>
    </location>
</feature>
<evidence type="ECO:0000256" key="1">
    <source>
        <dbReference type="SAM" id="MobiDB-lite"/>
    </source>
</evidence>
<name>Q5VP72_ORYSJ</name>
<accession>Q5VP72</accession>
<dbReference type="Proteomes" id="UP000817658">
    <property type="component" value="Chromosome 1"/>
</dbReference>